<dbReference type="HAMAP" id="MF_01201">
    <property type="entry name" value="Ala_racemase"/>
    <property type="match status" value="1"/>
</dbReference>
<dbReference type="GO" id="GO:0030632">
    <property type="term" value="P:D-alanine biosynthetic process"/>
    <property type="evidence" value="ECO:0007669"/>
    <property type="project" value="UniProtKB-UniRule"/>
</dbReference>
<evidence type="ECO:0000256" key="7">
    <source>
        <dbReference type="PIRSR" id="PIRSR600821-52"/>
    </source>
</evidence>
<comment type="caution">
    <text evidence="9">The sequence shown here is derived from an EMBL/GenBank/DDBJ whole genome shotgun (WGS) entry which is preliminary data.</text>
</comment>
<dbReference type="UniPathway" id="UPA00042">
    <property type="reaction ID" value="UER00497"/>
</dbReference>
<sequence>MSKTHFYRDTWVEVNVDHIASNVKAIIEHLPENVEMMAVVKANAYGHGAVDVAKTALQAGAKILAVAILDEALELRANNIRCPILVLGWTRPKDVQVAIDHDITLTYFQQSWIEEAATHITSGRLSLHLKVDTGMNRVGTKSFEEALQIYEYTSNKSNFNTVGIFTHFATADEDDLTYFNLQYESFTSLLHRFEKRGIIFKQIHTSNSAASIRFPEQTFSQVRVGIAMYGLAPAKEMKQRIPFPLKEAFSLHSTITHVKKIKAGEAVSYGADYIAENDEWIGTVPVGYADGWIRRLGGKSEVLVQGKRVPIVGRVCMDQFMVKLTDEVNIGEKVTLIGEQGNEKITIDEVAERLETINYEVPLMISNRVPRLYTHNS</sequence>
<dbReference type="GO" id="GO:0030170">
    <property type="term" value="F:pyridoxal phosphate binding"/>
    <property type="evidence" value="ECO:0007669"/>
    <property type="project" value="UniProtKB-UniRule"/>
</dbReference>
<dbReference type="Pfam" id="PF00842">
    <property type="entry name" value="Ala_racemase_C"/>
    <property type="match status" value="1"/>
</dbReference>
<evidence type="ECO:0000256" key="6">
    <source>
        <dbReference type="PIRSR" id="PIRSR600821-50"/>
    </source>
</evidence>
<comment type="pathway">
    <text evidence="5">Amino-acid biosynthesis; D-alanine biosynthesis; D-alanine from L-alanine: step 1/1.</text>
</comment>
<reference evidence="10" key="1">
    <citation type="submission" date="2017-08" db="EMBL/GenBank/DDBJ databases">
        <authorList>
            <person name="Huang Z."/>
        </authorList>
    </citation>
    <scope>NUCLEOTIDE SEQUENCE [LARGE SCALE GENOMIC DNA]</scope>
    <source>
        <strain evidence="10">SA5d-4</strain>
    </source>
</reference>
<feature type="active site" description="Proton acceptor; specific for L-alanine" evidence="5">
    <location>
        <position position="269"/>
    </location>
</feature>
<evidence type="ECO:0000313" key="9">
    <source>
        <dbReference type="EMBL" id="OZM55765.1"/>
    </source>
</evidence>
<dbReference type="PANTHER" id="PTHR30511:SF0">
    <property type="entry name" value="ALANINE RACEMASE, CATABOLIC-RELATED"/>
    <property type="match status" value="1"/>
</dbReference>
<dbReference type="PRINTS" id="PR00992">
    <property type="entry name" value="ALARACEMASE"/>
</dbReference>
<dbReference type="GO" id="GO:0009252">
    <property type="term" value="P:peptidoglycan biosynthetic process"/>
    <property type="evidence" value="ECO:0007669"/>
    <property type="project" value="TreeGrafter"/>
</dbReference>
<evidence type="ECO:0000256" key="1">
    <source>
        <dbReference type="ARBA" id="ARBA00000316"/>
    </source>
</evidence>
<feature type="binding site" evidence="5 7">
    <location>
        <position position="137"/>
    </location>
    <ligand>
        <name>substrate</name>
    </ligand>
</feature>
<dbReference type="AlphaFoldDB" id="A0A263BPT3"/>
<dbReference type="GO" id="GO:0005829">
    <property type="term" value="C:cytosol"/>
    <property type="evidence" value="ECO:0007669"/>
    <property type="project" value="TreeGrafter"/>
</dbReference>
<evidence type="ECO:0000313" key="10">
    <source>
        <dbReference type="Proteomes" id="UP000217083"/>
    </source>
</evidence>
<dbReference type="NCBIfam" id="TIGR00492">
    <property type="entry name" value="alr"/>
    <property type="match status" value="1"/>
</dbReference>
<comment type="similarity">
    <text evidence="5">Belongs to the alanine racemase family.</text>
</comment>
<proteinExistence type="inferred from homology"/>
<dbReference type="RefSeq" id="WP_094926651.1">
    <property type="nucleotide sequence ID" value="NZ_NPIA01000013.1"/>
</dbReference>
<reference evidence="9 10" key="2">
    <citation type="submission" date="2017-09" db="EMBL/GenBank/DDBJ databases">
        <title>Bacillus patelloidae sp. nov., isolated from the intestinal tract of a marine limpet.</title>
        <authorList>
            <person name="Liu R."/>
            <person name="Dong C."/>
            <person name="Shao Z."/>
        </authorList>
    </citation>
    <scope>NUCLEOTIDE SEQUENCE [LARGE SCALE GENOMIC DNA]</scope>
    <source>
        <strain evidence="9 10">SA5d-4</strain>
    </source>
</reference>
<dbReference type="GO" id="GO:0008784">
    <property type="term" value="F:alanine racemase activity"/>
    <property type="evidence" value="ECO:0007669"/>
    <property type="project" value="UniProtKB-UniRule"/>
</dbReference>
<feature type="modified residue" description="N6-(pyridoxal phosphate)lysine" evidence="5 6">
    <location>
        <position position="41"/>
    </location>
</feature>
<dbReference type="Gene3D" id="2.40.37.10">
    <property type="entry name" value="Lyase, Ornithine Decarboxylase, Chain A, domain 1"/>
    <property type="match status" value="1"/>
</dbReference>
<dbReference type="InterPro" id="IPR011079">
    <property type="entry name" value="Ala_racemase_C"/>
</dbReference>
<comment type="catalytic activity">
    <reaction evidence="1 5">
        <text>L-alanine = D-alanine</text>
        <dbReference type="Rhea" id="RHEA:20249"/>
        <dbReference type="ChEBI" id="CHEBI:57416"/>
        <dbReference type="ChEBI" id="CHEBI:57972"/>
        <dbReference type="EC" id="5.1.1.1"/>
    </reaction>
</comment>
<evidence type="ECO:0000259" key="8">
    <source>
        <dbReference type="SMART" id="SM01005"/>
    </source>
</evidence>
<dbReference type="FunFam" id="3.20.20.10:FF:000002">
    <property type="entry name" value="Alanine racemase"/>
    <property type="match status" value="1"/>
</dbReference>
<keyword evidence="4 5" id="KW-0413">Isomerase</keyword>
<evidence type="ECO:0000256" key="3">
    <source>
        <dbReference type="ARBA" id="ARBA00022898"/>
    </source>
</evidence>
<feature type="binding site" evidence="5 7">
    <location>
        <position position="317"/>
    </location>
    <ligand>
        <name>substrate</name>
    </ligand>
</feature>
<dbReference type="Gene3D" id="3.20.20.10">
    <property type="entry name" value="Alanine racemase"/>
    <property type="match status" value="1"/>
</dbReference>
<dbReference type="CDD" id="cd00430">
    <property type="entry name" value="PLPDE_III_AR"/>
    <property type="match status" value="1"/>
</dbReference>
<organism evidence="9 10">
    <name type="scientific">Lottiidibacillus patelloidae</name>
    <dbReference type="NCBI Taxonomy" id="2670334"/>
    <lineage>
        <taxon>Bacteria</taxon>
        <taxon>Bacillati</taxon>
        <taxon>Bacillota</taxon>
        <taxon>Bacilli</taxon>
        <taxon>Bacillales</taxon>
        <taxon>Bacillaceae</taxon>
        <taxon>Lottiidibacillus</taxon>
    </lineage>
</organism>
<gene>
    <name evidence="9" type="primary">alr</name>
    <name evidence="9" type="ORF">CIB95_15495</name>
</gene>
<dbReference type="EC" id="5.1.1.1" evidence="5"/>
<dbReference type="SUPFAM" id="SSF50621">
    <property type="entry name" value="Alanine racemase C-terminal domain-like"/>
    <property type="match status" value="1"/>
</dbReference>
<dbReference type="SMART" id="SM01005">
    <property type="entry name" value="Ala_racemase_C"/>
    <property type="match status" value="1"/>
</dbReference>
<accession>A0A263BPT3</accession>
<dbReference type="SUPFAM" id="SSF51419">
    <property type="entry name" value="PLP-binding barrel"/>
    <property type="match status" value="1"/>
</dbReference>
<dbReference type="PROSITE" id="PS00395">
    <property type="entry name" value="ALANINE_RACEMASE"/>
    <property type="match status" value="1"/>
</dbReference>
<dbReference type="Proteomes" id="UP000217083">
    <property type="component" value="Unassembled WGS sequence"/>
</dbReference>
<feature type="active site" description="Proton acceptor; specific for D-alanine" evidence="5">
    <location>
        <position position="41"/>
    </location>
</feature>
<evidence type="ECO:0000256" key="2">
    <source>
        <dbReference type="ARBA" id="ARBA00001933"/>
    </source>
</evidence>
<dbReference type="InterPro" id="IPR001608">
    <property type="entry name" value="Ala_racemase_N"/>
</dbReference>
<dbReference type="EMBL" id="NPIA01000013">
    <property type="protein sequence ID" value="OZM55765.1"/>
    <property type="molecule type" value="Genomic_DNA"/>
</dbReference>
<dbReference type="InterPro" id="IPR009006">
    <property type="entry name" value="Ala_racemase/Decarboxylase_C"/>
</dbReference>
<dbReference type="InterPro" id="IPR020622">
    <property type="entry name" value="Ala_racemase_pyridoxalP-BS"/>
</dbReference>
<dbReference type="Pfam" id="PF01168">
    <property type="entry name" value="Ala_racemase_N"/>
    <property type="match status" value="1"/>
</dbReference>
<comment type="cofactor">
    <cofactor evidence="2 5 6">
        <name>pyridoxal 5'-phosphate</name>
        <dbReference type="ChEBI" id="CHEBI:597326"/>
    </cofactor>
</comment>
<keyword evidence="3 5" id="KW-0663">Pyridoxal phosphate</keyword>
<evidence type="ECO:0000256" key="4">
    <source>
        <dbReference type="ARBA" id="ARBA00023235"/>
    </source>
</evidence>
<dbReference type="InterPro" id="IPR029066">
    <property type="entry name" value="PLP-binding_barrel"/>
</dbReference>
<evidence type="ECO:0000256" key="5">
    <source>
        <dbReference type="HAMAP-Rule" id="MF_01201"/>
    </source>
</evidence>
<name>A0A263BPT3_9BACI</name>
<comment type="function">
    <text evidence="5">Catalyzes the interconversion of L-alanine and D-alanine. May also act on other amino acids.</text>
</comment>
<keyword evidence="10" id="KW-1185">Reference proteome</keyword>
<dbReference type="InterPro" id="IPR000821">
    <property type="entry name" value="Ala_racemase"/>
</dbReference>
<dbReference type="FunFam" id="2.40.37.10:FF:000006">
    <property type="entry name" value="Alanine racemase"/>
    <property type="match status" value="1"/>
</dbReference>
<dbReference type="PANTHER" id="PTHR30511">
    <property type="entry name" value="ALANINE RACEMASE"/>
    <property type="match status" value="1"/>
</dbReference>
<protein>
    <recommendedName>
        <fullName evidence="5">Alanine racemase</fullName>
        <ecNumber evidence="5">5.1.1.1</ecNumber>
    </recommendedName>
</protein>
<feature type="domain" description="Alanine racemase C-terminal" evidence="8">
    <location>
        <begin position="248"/>
        <end position="374"/>
    </location>
</feature>